<protein>
    <recommendedName>
        <fullName evidence="2 10">Ribonucleoside-diphosphate reductase</fullName>
        <ecNumber evidence="2 10">1.17.4.1</ecNumber>
    </recommendedName>
</protein>
<accession>A0A5Q0M6V8</accession>
<dbReference type="PANTHER" id="PTHR11573">
    <property type="entry name" value="RIBONUCLEOSIDE-DIPHOSPHATE REDUCTASE LARGE CHAIN"/>
    <property type="match status" value="1"/>
</dbReference>
<dbReference type="GO" id="GO:0004748">
    <property type="term" value="F:ribonucleoside-diphosphate reductase activity, thioredoxin disulfide as acceptor"/>
    <property type="evidence" value="ECO:0007669"/>
    <property type="project" value="UniProtKB-EC"/>
</dbReference>
<dbReference type="InterPro" id="IPR005144">
    <property type="entry name" value="ATP-cone_dom"/>
</dbReference>
<comment type="function">
    <text evidence="10">Provides the precursors necessary for DNA synthesis. Catalyzes the biosynthesis of deoxyribonucleotides from the corresponding ribonucleotides.</text>
</comment>
<feature type="region of interest" description="Disordered" evidence="11">
    <location>
        <begin position="727"/>
        <end position="747"/>
    </location>
</feature>
<evidence type="ECO:0000256" key="1">
    <source>
        <dbReference type="ARBA" id="ARBA00010406"/>
    </source>
</evidence>
<dbReference type="Gene3D" id="3.20.70.20">
    <property type="match status" value="1"/>
</dbReference>
<evidence type="ECO:0000259" key="12">
    <source>
        <dbReference type="PROSITE" id="PS51161"/>
    </source>
</evidence>
<dbReference type="PROSITE" id="PS51161">
    <property type="entry name" value="ATP_CONE"/>
    <property type="match status" value="1"/>
</dbReference>
<dbReference type="InterPro" id="IPR008926">
    <property type="entry name" value="RNR_R1-su_N"/>
</dbReference>
<dbReference type="InterPro" id="IPR013346">
    <property type="entry name" value="NrdE_NrdA_C"/>
</dbReference>
<comment type="similarity">
    <text evidence="1 10">Belongs to the ribonucleoside diphosphate reductase large chain family.</text>
</comment>
<evidence type="ECO:0000313" key="14">
    <source>
        <dbReference type="Proteomes" id="UP000326780"/>
    </source>
</evidence>
<gene>
    <name evidence="13" type="ORF">GFK26_18075</name>
</gene>
<evidence type="ECO:0000256" key="8">
    <source>
        <dbReference type="ARBA" id="ARBA00047754"/>
    </source>
</evidence>
<evidence type="ECO:0000256" key="3">
    <source>
        <dbReference type="ARBA" id="ARBA00022533"/>
    </source>
</evidence>
<dbReference type="CDD" id="cd01679">
    <property type="entry name" value="RNR_I"/>
    <property type="match status" value="1"/>
</dbReference>
<feature type="domain" description="ATP-cone" evidence="12">
    <location>
        <begin position="1"/>
        <end position="90"/>
    </location>
</feature>
<keyword evidence="7 10" id="KW-0215">Deoxyribonucleotide synthesis</keyword>
<keyword evidence="4 9" id="KW-0547">Nucleotide-binding</keyword>
<keyword evidence="6 10" id="KW-0560">Oxidoreductase</keyword>
<evidence type="ECO:0000256" key="6">
    <source>
        <dbReference type="ARBA" id="ARBA00023002"/>
    </source>
</evidence>
<dbReference type="EMBL" id="CP045644">
    <property type="protein sequence ID" value="QFZ84537.1"/>
    <property type="molecule type" value="Genomic_DNA"/>
</dbReference>
<dbReference type="NCBIfam" id="TIGR02506">
    <property type="entry name" value="NrdE_NrdA"/>
    <property type="match status" value="1"/>
</dbReference>
<dbReference type="GO" id="GO:0005524">
    <property type="term" value="F:ATP binding"/>
    <property type="evidence" value="ECO:0007669"/>
    <property type="project" value="UniProtKB-UniRule"/>
</dbReference>
<dbReference type="AlphaFoldDB" id="A0A5Q0M6V8"/>
<dbReference type="InterPro" id="IPR039718">
    <property type="entry name" value="Rrm1"/>
</dbReference>
<keyword evidence="3" id="KW-0021">Allosteric enzyme</keyword>
<proteinExistence type="inferred from homology"/>
<dbReference type="PRINTS" id="PR01183">
    <property type="entry name" value="RIBORDTASEM1"/>
</dbReference>
<dbReference type="PANTHER" id="PTHR11573:SF6">
    <property type="entry name" value="RIBONUCLEOSIDE-DIPHOSPHATE REDUCTASE LARGE SUBUNIT"/>
    <property type="match status" value="1"/>
</dbReference>
<name>A0A5Q0M6V8_VARPD</name>
<dbReference type="InterPro" id="IPR000788">
    <property type="entry name" value="RNR_lg_C"/>
</dbReference>
<evidence type="ECO:0000256" key="10">
    <source>
        <dbReference type="RuleBase" id="RU003410"/>
    </source>
</evidence>
<evidence type="ECO:0000313" key="13">
    <source>
        <dbReference type="EMBL" id="QFZ84537.1"/>
    </source>
</evidence>
<dbReference type="PROSITE" id="PS00089">
    <property type="entry name" value="RIBORED_LARGE"/>
    <property type="match status" value="1"/>
</dbReference>
<dbReference type="Pfam" id="PF00317">
    <property type="entry name" value="Ribonuc_red_lgN"/>
    <property type="match status" value="1"/>
</dbReference>
<dbReference type="Pfam" id="PF02867">
    <property type="entry name" value="Ribonuc_red_lgC"/>
    <property type="match status" value="1"/>
</dbReference>
<dbReference type="RefSeq" id="WP_153283156.1">
    <property type="nucleotide sequence ID" value="NZ_CP045644.1"/>
</dbReference>
<evidence type="ECO:0000256" key="11">
    <source>
        <dbReference type="SAM" id="MobiDB-lite"/>
    </source>
</evidence>
<dbReference type="SUPFAM" id="SSF51998">
    <property type="entry name" value="PFL-like glycyl radical enzymes"/>
    <property type="match status" value="1"/>
</dbReference>
<dbReference type="SUPFAM" id="SSF48168">
    <property type="entry name" value="R1 subunit of ribonucleotide reductase, N-terminal domain"/>
    <property type="match status" value="1"/>
</dbReference>
<evidence type="ECO:0000256" key="7">
    <source>
        <dbReference type="ARBA" id="ARBA00023116"/>
    </source>
</evidence>
<organism evidence="13 14">
    <name type="scientific">Variovorax paradoxus</name>
    <dbReference type="NCBI Taxonomy" id="34073"/>
    <lineage>
        <taxon>Bacteria</taxon>
        <taxon>Pseudomonadati</taxon>
        <taxon>Pseudomonadota</taxon>
        <taxon>Betaproteobacteria</taxon>
        <taxon>Burkholderiales</taxon>
        <taxon>Comamonadaceae</taxon>
        <taxon>Variovorax</taxon>
    </lineage>
</organism>
<dbReference type="UniPathway" id="UPA00326"/>
<evidence type="ECO:0000256" key="5">
    <source>
        <dbReference type="ARBA" id="ARBA00022840"/>
    </source>
</evidence>
<keyword evidence="5 9" id="KW-0067">ATP-binding</keyword>
<dbReference type="GO" id="GO:0005971">
    <property type="term" value="C:ribonucleoside-diphosphate reductase complex"/>
    <property type="evidence" value="ECO:0007669"/>
    <property type="project" value="TreeGrafter"/>
</dbReference>
<dbReference type="GO" id="GO:0009263">
    <property type="term" value="P:deoxyribonucleotide biosynthetic process"/>
    <property type="evidence" value="ECO:0007669"/>
    <property type="project" value="UniProtKB-KW"/>
</dbReference>
<dbReference type="InterPro" id="IPR013509">
    <property type="entry name" value="RNR_lsu_N"/>
</dbReference>
<reference evidence="13 14" key="1">
    <citation type="submission" date="2019-10" db="EMBL/GenBank/DDBJ databases">
        <title>Complete genome sequence of Variovorax paradoxus 5C-2.</title>
        <authorList>
            <person name="Gogoleva N.E."/>
            <person name="Balkin A.S."/>
        </authorList>
    </citation>
    <scope>NUCLEOTIDE SEQUENCE [LARGE SCALE GENOMIC DNA]</scope>
    <source>
        <strain evidence="13 14">5C-2</strain>
    </source>
</reference>
<dbReference type="EC" id="1.17.4.1" evidence="2 10"/>
<evidence type="ECO:0000256" key="2">
    <source>
        <dbReference type="ARBA" id="ARBA00012274"/>
    </source>
</evidence>
<comment type="catalytic activity">
    <reaction evidence="8 10">
        <text>a 2'-deoxyribonucleoside 5'-diphosphate + [thioredoxin]-disulfide + H2O = a ribonucleoside 5'-diphosphate + [thioredoxin]-dithiol</text>
        <dbReference type="Rhea" id="RHEA:23252"/>
        <dbReference type="Rhea" id="RHEA-COMP:10698"/>
        <dbReference type="Rhea" id="RHEA-COMP:10700"/>
        <dbReference type="ChEBI" id="CHEBI:15377"/>
        <dbReference type="ChEBI" id="CHEBI:29950"/>
        <dbReference type="ChEBI" id="CHEBI:50058"/>
        <dbReference type="ChEBI" id="CHEBI:57930"/>
        <dbReference type="ChEBI" id="CHEBI:73316"/>
        <dbReference type="EC" id="1.17.4.1"/>
    </reaction>
</comment>
<evidence type="ECO:0000256" key="4">
    <source>
        <dbReference type="ARBA" id="ARBA00022741"/>
    </source>
</evidence>
<evidence type="ECO:0000256" key="9">
    <source>
        <dbReference type="PROSITE-ProRule" id="PRU00492"/>
    </source>
</evidence>
<dbReference type="Proteomes" id="UP000326780">
    <property type="component" value="Chromosome"/>
</dbReference>
<sequence>MTVIKRDGSREPFDQSKIDRLDIFATKGLNVDLALLKEQVQFLIFDGMSTQDIFRAQIKAASGLIGRENPDMTFVAARYLLAETYKRATGGNTYPSMRSVIDRGLAAGRYSRHMLGFDFKELDDALVPDRDFQFDYIGLQNVVDRYLVRDTSDNIIELPQHFFMRVAMGLAINEDNPTARAIEFYNLLSNFDGMASTPTLFNAGSIRSQLSSCYLNTVNDQISVDDEEIARGVNRFASIYGTIEESARLSKFAGGIGTDWTRVRGAGSRIVSTNGKSSGVIPYLKPYESTAVAVNQGGKRKGSFAPYLEVWHPDFWDFCELKKEFGDDRMRTHDIFPAAWVADLFMERVEEGGLWSTFQPNLYPELHELYGDAFKLRYEQLERAGKFVSQRPAIEVWKHILTNLFETGHPWITFKDECNRRSPQDHVGVVHSSNLCTEITLNTSDDETAVCNLGSINLARHMVESMGTMVIDTKKVRATVRTLMRMLDNVIDLNYYPSARAKASNLKHRPVGMGIMGETEAKVIVGIAFDSEAGVQFSDEALEIVSYYAIEASSDLAYERGAYETFPGSKWSRGMLPIYTARDQTSNIFGLATWDILAEKVMRQGMRNSNTMAIAPTATISVICGTTPCNEPIFELERLEGNMSGKFLVLDPCLRHTSDPRLLKTAFEIEPVWVIRSGARRQKWIDQAQSLNVFIRQGTKGRDLDSIYKTAWKEGLKTTYYLRSQSKQKAKGEPAMPAASALPQPESANFCSIDNPDCEACQ</sequence>
<dbReference type="Pfam" id="PF03477">
    <property type="entry name" value="ATP-cone"/>
    <property type="match status" value="1"/>
</dbReference>